<comment type="caution">
    <text evidence="1">The sequence shown here is derived from an EMBL/GenBank/DDBJ whole genome shotgun (WGS) entry which is preliminary data.</text>
</comment>
<protein>
    <recommendedName>
        <fullName evidence="3">DegT/DnrJ/EryC1/StrS aminotransferase</fullName>
    </recommendedName>
</protein>
<dbReference type="Gene3D" id="3.40.640.10">
    <property type="entry name" value="Type I PLP-dependent aspartate aminotransferase-like (Major domain)"/>
    <property type="match status" value="1"/>
</dbReference>
<dbReference type="AlphaFoldDB" id="A0A1T3MA32"/>
<evidence type="ECO:0000313" key="1">
    <source>
        <dbReference type="EMBL" id="OPC61517.1"/>
    </source>
</evidence>
<dbReference type="RefSeq" id="WP_078772954.1">
    <property type="nucleotide sequence ID" value="NZ_CBCSBR010000076.1"/>
</dbReference>
<keyword evidence="2" id="KW-1185">Reference proteome</keyword>
<dbReference type="SUPFAM" id="SSF53383">
    <property type="entry name" value="PLP-dependent transferases"/>
    <property type="match status" value="1"/>
</dbReference>
<dbReference type="InterPro" id="IPR015424">
    <property type="entry name" value="PyrdxlP-dep_Trfase"/>
</dbReference>
<reference evidence="1 2" key="1">
    <citation type="submission" date="2016-06" db="EMBL/GenBank/DDBJ databases">
        <title>Revisiting the taxonomy of the Elizabethkingia Genus based on Whole-Genome Sequencing, Optical Mapping, and MALDI-TOF.</title>
        <authorList>
            <person name="Nicholson A.C."/>
        </authorList>
    </citation>
    <scope>NUCLEOTIDE SEQUENCE [LARGE SCALE GENOMIC DNA]</scope>
    <source>
        <strain evidence="1 2">G4070</strain>
    </source>
</reference>
<evidence type="ECO:0008006" key="3">
    <source>
        <dbReference type="Google" id="ProtNLM"/>
    </source>
</evidence>
<dbReference type="InterPro" id="IPR015421">
    <property type="entry name" value="PyrdxlP-dep_Trfase_major"/>
</dbReference>
<proteinExistence type="predicted"/>
<dbReference type="EMBL" id="MAHX01000020">
    <property type="protein sequence ID" value="OPC61517.1"/>
    <property type="molecule type" value="Genomic_DNA"/>
</dbReference>
<gene>
    <name evidence="1" type="ORF">BAZ10_10415</name>
</gene>
<evidence type="ECO:0000313" key="2">
    <source>
        <dbReference type="Proteomes" id="UP000190813"/>
    </source>
</evidence>
<organism evidence="1 2">
    <name type="scientific">Elizabethkingia occulta</name>
    <dbReference type="NCBI Taxonomy" id="1867263"/>
    <lineage>
        <taxon>Bacteria</taxon>
        <taxon>Pseudomonadati</taxon>
        <taxon>Bacteroidota</taxon>
        <taxon>Flavobacteriia</taxon>
        <taxon>Flavobacteriales</taxon>
        <taxon>Weeksellaceae</taxon>
        <taxon>Elizabethkingia</taxon>
    </lineage>
</organism>
<dbReference type="Proteomes" id="UP000190813">
    <property type="component" value="Unassembled WGS sequence"/>
</dbReference>
<sequence length="319" mass="37598">MENKAIGGYFQLELYGNKTFPYSNLIHLNTARNCLEYILRTRRYEKIYLPYFTCDVLLEPINKVNIDYQFYDIDDSLEPIFDYNKIGENEAFLITNYFGIKTQFIEDLSKKNKNLIVDNAQAFFAEPSLEIDTFYSPRKFVGVSDGGFLATNQLLENSLETDYSCDRMSHLLKRIDSSAEDGYPDFVANDKILENQEIKLMSHLTRTILLSIDFERIKKQRRENYLFLNEHLKSSNFLKIELDQKDVPMVYPYRVKNAKEIRNILIAKKIYCATYWPNVLEWSDYSVNSYHLTSEIIALPIDQRYNQSDMIKIIEIINN</sequence>
<accession>A0A1T3MA32</accession>
<name>A0A1T3MA32_9FLAO</name>